<dbReference type="RefSeq" id="WP_330157851.1">
    <property type="nucleotide sequence ID" value="NZ_BAAAJA010000005.1"/>
</dbReference>
<evidence type="ECO:0000256" key="4">
    <source>
        <dbReference type="ARBA" id="ARBA00023239"/>
    </source>
</evidence>
<proteinExistence type="predicted"/>
<evidence type="ECO:0000259" key="5">
    <source>
        <dbReference type="Pfam" id="PF01370"/>
    </source>
</evidence>
<dbReference type="GO" id="GO:0008446">
    <property type="term" value="F:GDP-mannose 4,6-dehydratase activity"/>
    <property type="evidence" value="ECO:0007669"/>
    <property type="project" value="UniProtKB-EC"/>
</dbReference>
<comment type="caution">
    <text evidence="6">The sequence shown here is derived from an EMBL/GenBank/DDBJ whole genome shotgun (WGS) entry which is preliminary data.</text>
</comment>
<dbReference type="EMBL" id="JAUUCC010000017">
    <property type="protein sequence ID" value="MEE2050654.1"/>
    <property type="molecule type" value="Genomic_DNA"/>
</dbReference>
<evidence type="ECO:0000313" key="6">
    <source>
        <dbReference type="EMBL" id="MEE2050654.1"/>
    </source>
</evidence>
<dbReference type="SUPFAM" id="SSF51735">
    <property type="entry name" value="NAD(P)-binding Rossmann-fold domains"/>
    <property type="match status" value="1"/>
</dbReference>
<dbReference type="InterPro" id="IPR001509">
    <property type="entry name" value="Epimerase_deHydtase"/>
</dbReference>
<dbReference type="Pfam" id="PF01370">
    <property type="entry name" value="Epimerase"/>
    <property type="match status" value="1"/>
</dbReference>
<evidence type="ECO:0000313" key="7">
    <source>
        <dbReference type="Proteomes" id="UP001348641"/>
    </source>
</evidence>
<keyword evidence="2" id="KW-0210">Decarboxylase</keyword>
<evidence type="ECO:0000256" key="2">
    <source>
        <dbReference type="ARBA" id="ARBA00022793"/>
    </source>
</evidence>
<dbReference type="PANTHER" id="PTHR43078">
    <property type="entry name" value="UDP-GLUCURONIC ACID DECARBOXYLASE-RELATED"/>
    <property type="match status" value="1"/>
</dbReference>
<accession>A0ABU7KNQ4</accession>
<feature type="domain" description="NAD-dependent epimerase/dehydratase" evidence="5">
    <location>
        <begin position="24"/>
        <end position="259"/>
    </location>
</feature>
<organism evidence="6 7">
    <name type="scientific">Nocardiopsis tropica</name>
    <dbReference type="NCBI Taxonomy" id="109330"/>
    <lineage>
        <taxon>Bacteria</taxon>
        <taxon>Bacillati</taxon>
        <taxon>Actinomycetota</taxon>
        <taxon>Actinomycetes</taxon>
        <taxon>Streptosporangiales</taxon>
        <taxon>Nocardiopsidaceae</taxon>
        <taxon>Nocardiopsis</taxon>
    </lineage>
</organism>
<protein>
    <submittedName>
        <fullName evidence="6">GDP-mannose 4,6-dehydratase</fullName>
        <ecNumber evidence="6">4.2.1.47</ecNumber>
    </submittedName>
</protein>
<name>A0ABU7KNQ4_9ACTN</name>
<comment type="cofactor">
    <cofactor evidence="1">
        <name>NAD(+)</name>
        <dbReference type="ChEBI" id="CHEBI:57540"/>
    </cofactor>
</comment>
<evidence type="ECO:0000256" key="3">
    <source>
        <dbReference type="ARBA" id="ARBA00023027"/>
    </source>
</evidence>
<dbReference type="Proteomes" id="UP001348641">
    <property type="component" value="Unassembled WGS sequence"/>
</dbReference>
<dbReference type="PANTHER" id="PTHR43078:SF6">
    <property type="entry name" value="UDP-GLUCURONIC ACID DECARBOXYLASE 1"/>
    <property type="match status" value="1"/>
</dbReference>
<dbReference type="Gene3D" id="3.40.50.720">
    <property type="entry name" value="NAD(P)-binding Rossmann-like Domain"/>
    <property type="match status" value="1"/>
</dbReference>
<dbReference type="EC" id="4.2.1.47" evidence="6"/>
<keyword evidence="3" id="KW-0520">NAD</keyword>
<keyword evidence="4 6" id="KW-0456">Lyase</keyword>
<reference evidence="6 7" key="1">
    <citation type="submission" date="2023-07" db="EMBL/GenBank/DDBJ databases">
        <authorList>
            <person name="Girao M."/>
            <person name="Carvalho M.F."/>
        </authorList>
    </citation>
    <scope>NUCLEOTIDE SEQUENCE [LARGE SCALE GENOMIC DNA]</scope>
    <source>
        <strain evidence="6 7">66/93</strain>
    </source>
</reference>
<dbReference type="InterPro" id="IPR036291">
    <property type="entry name" value="NAD(P)-bd_dom_sf"/>
</dbReference>
<sequence length="341" mass="36502">MRTPDQAYRTASAALAQILAGRRVVVTGGAGFIGSHLCQRLLEVGAQVVAVDDLSTGRLGNLFAVTDHPCFTFLGQDVCLPLGVSGPVDAVFHLASPASPRDYGRLPIPTLMTGAVGTQHALELARSRNALFVLASTSEVYGDPTQHPQREGYWGNVNPVGPRSVYDEAKRFAEALTTAYQTEHGVDATIVRIFNTYGPRMRVDDGRAVPTFLHQARSGRSLTVTGDGSQTRSLCYVSDTVEGLLAACGRGDGAPINLGNPHESTMIELAERIQSLCGSTAPIEFIDRPTDDPKRRCPDITRARHLLGWEPHVDLDTGLALTLDELGHPRPELTGTGGDGQ</sequence>
<dbReference type="InterPro" id="IPR044516">
    <property type="entry name" value="UXS-like"/>
</dbReference>
<evidence type="ECO:0000256" key="1">
    <source>
        <dbReference type="ARBA" id="ARBA00001911"/>
    </source>
</evidence>
<gene>
    <name evidence="6" type="ORF">Q8A49_09100</name>
</gene>